<feature type="domain" description="Tyrosinase copper-binding" evidence="6">
    <location>
        <begin position="218"/>
        <end position="229"/>
    </location>
</feature>
<evidence type="ECO:0000313" key="8">
    <source>
        <dbReference type="Proteomes" id="UP001595823"/>
    </source>
</evidence>
<dbReference type="Gene3D" id="2.40.128.20">
    <property type="match status" value="1"/>
</dbReference>
<dbReference type="PROSITE" id="PS00497">
    <property type="entry name" value="TYROSINASE_1"/>
    <property type="match status" value="1"/>
</dbReference>
<dbReference type="InterPro" id="IPR012674">
    <property type="entry name" value="Calycin"/>
</dbReference>
<dbReference type="Gene3D" id="1.10.1280.10">
    <property type="entry name" value="Di-copper center containing domain from catechol oxidase"/>
    <property type="match status" value="1"/>
</dbReference>
<dbReference type="PANTHER" id="PTHR11474">
    <property type="entry name" value="TYROSINASE FAMILY MEMBER"/>
    <property type="match status" value="1"/>
</dbReference>
<dbReference type="PANTHER" id="PTHR11474:SF126">
    <property type="entry name" value="TYROSINASE-LIKE PROTEIN TYR-1-RELATED"/>
    <property type="match status" value="1"/>
</dbReference>
<organism evidence="7 8">
    <name type="scientific">Salininema proteolyticum</name>
    <dbReference type="NCBI Taxonomy" id="1607685"/>
    <lineage>
        <taxon>Bacteria</taxon>
        <taxon>Bacillati</taxon>
        <taxon>Actinomycetota</taxon>
        <taxon>Actinomycetes</taxon>
        <taxon>Glycomycetales</taxon>
        <taxon>Glycomycetaceae</taxon>
        <taxon>Salininema</taxon>
    </lineage>
</organism>
<accession>A0ABV8U584</accession>
<evidence type="ECO:0000256" key="3">
    <source>
        <dbReference type="ARBA" id="ARBA00022723"/>
    </source>
</evidence>
<keyword evidence="3" id="KW-0479">Metal-binding</keyword>
<dbReference type="InterPro" id="IPR050316">
    <property type="entry name" value="Tyrosinase/Hemocyanin"/>
</dbReference>
<dbReference type="EMBL" id="JBHSDK010000061">
    <property type="protein sequence ID" value="MFC4337787.1"/>
    <property type="molecule type" value="Genomic_DNA"/>
</dbReference>
<comment type="cofactor">
    <cofactor evidence="1">
        <name>Cu(2+)</name>
        <dbReference type="ChEBI" id="CHEBI:29036"/>
    </cofactor>
</comment>
<dbReference type="Proteomes" id="UP001595823">
    <property type="component" value="Unassembled WGS sequence"/>
</dbReference>
<dbReference type="SUPFAM" id="SSF48056">
    <property type="entry name" value="Di-copper centre-containing domain"/>
    <property type="match status" value="1"/>
</dbReference>
<dbReference type="InterPro" id="IPR053892">
    <property type="entry name" value="MoaF-like"/>
</dbReference>
<dbReference type="PRINTS" id="PR00092">
    <property type="entry name" value="TYROSINASE"/>
</dbReference>
<comment type="similarity">
    <text evidence="2">Belongs to the tyrosinase family.</text>
</comment>
<name>A0ABV8U584_9ACTN</name>
<dbReference type="PROSITE" id="PS00498">
    <property type="entry name" value="TYROSINASE_2"/>
    <property type="match status" value="1"/>
</dbReference>
<feature type="domain" description="Tyrosinase copper-binding" evidence="5">
    <location>
        <begin position="54"/>
        <end position="71"/>
    </location>
</feature>
<keyword evidence="8" id="KW-1185">Reference proteome</keyword>
<dbReference type="RefSeq" id="WP_380625123.1">
    <property type="nucleotide sequence ID" value="NZ_JBHSDK010000061.1"/>
</dbReference>
<proteinExistence type="inferred from homology"/>
<dbReference type="Pfam" id="PF00264">
    <property type="entry name" value="Tyrosinase"/>
    <property type="match status" value="1"/>
</dbReference>
<evidence type="ECO:0000259" key="6">
    <source>
        <dbReference type="PROSITE" id="PS00498"/>
    </source>
</evidence>
<evidence type="ECO:0000256" key="1">
    <source>
        <dbReference type="ARBA" id="ARBA00001973"/>
    </source>
</evidence>
<gene>
    <name evidence="7" type="ORF">ACFPET_21565</name>
</gene>
<dbReference type="Pfam" id="PF22036">
    <property type="entry name" value="MoaF_like"/>
    <property type="match status" value="1"/>
</dbReference>
<keyword evidence="4" id="KW-0186">Copper</keyword>
<evidence type="ECO:0000256" key="2">
    <source>
        <dbReference type="ARBA" id="ARBA00009928"/>
    </source>
</evidence>
<sequence length="406" mass="46127">MRLRKNVRNLTALERKRFVKAVLELKRRGEYDEYVRLHNEYFIADGEGERRVAHMAPSFTPWHRQFLLDFENALRSVDESVTVPYWDFTRDRAGTRAPWTKDFLGGDGRAEDWQVVDGPFAHRHGNWPIRVKATDEDFLMRRMGRPDDPVELPTRAETARALMAVPFEVWPYDSTAKRGFRNALEGWDGGGEEGGFQMHNRAHVWIGGQMSGGTSPNDPAFWLLHAFVDKLWADWRHLNPEEDYVPRDPIPDWDPQHGKVISLCEKLPPWEVTPADLLDHTRFGRYEHEQSEGGPGVPVPGFAGKAYRLDFGDGMVFENEYSPDGFTLYWRAVAGPAAGDCGTEELHVDDLARGRYFVSWTESGGVTVSHVMDLAAGEVRAFLTFPGEEPADREGRLARATLTEAA</sequence>
<evidence type="ECO:0000313" key="7">
    <source>
        <dbReference type="EMBL" id="MFC4337787.1"/>
    </source>
</evidence>
<dbReference type="InterPro" id="IPR002227">
    <property type="entry name" value="Tyrosinase_Cu-bd"/>
</dbReference>
<evidence type="ECO:0000256" key="4">
    <source>
        <dbReference type="ARBA" id="ARBA00023008"/>
    </source>
</evidence>
<comment type="caution">
    <text evidence="7">The sequence shown here is derived from an EMBL/GenBank/DDBJ whole genome shotgun (WGS) entry which is preliminary data.</text>
</comment>
<dbReference type="InterPro" id="IPR008922">
    <property type="entry name" value="Di-copper_centre_dom_sf"/>
</dbReference>
<reference evidence="8" key="1">
    <citation type="journal article" date="2019" name="Int. J. Syst. Evol. Microbiol.">
        <title>The Global Catalogue of Microorganisms (GCM) 10K type strain sequencing project: providing services to taxonomists for standard genome sequencing and annotation.</title>
        <authorList>
            <consortium name="The Broad Institute Genomics Platform"/>
            <consortium name="The Broad Institute Genome Sequencing Center for Infectious Disease"/>
            <person name="Wu L."/>
            <person name="Ma J."/>
        </authorList>
    </citation>
    <scope>NUCLEOTIDE SEQUENCE [LARGE SCALE GENOMIC DNA]</scope>
    <source>
        <strain evidence="8">IBRC-M 10908</strain>
    </source>
</reference>
<evidence type="ECO:0000259" key="5">
    <source>
        <dbReference type="PROSITE" id="PS00497"/>
    </source>
</evidence>
<protein>
    <submittedName>
        <fullName evidence="7">Tyrosinase family protein</fullName>
    </submittedName>
</protein>